<dbReference type="OrthoDB" id="10541826at2759"/>
<dbReference type="EMBL" id="KV423917">
    <property type="protein sequence ID" value="KZT62276.1"/>
    <property type="molecule type" value="Genomic_DNA"/>
</dbReference>
<accession>A0A165JU65</accession>
<protein>
    <submittedName>
        <fullName evidence="2">Uncharacterized protein</fullName>
    </submittedName>
</protein>
<keyword evidence="3" id="KW-1185">Reference proteome</keyword>
<name>A0A165JU65_9BASI</name>
<dbReference type="Proteomes" id="UP000076842">
    <property type="component" value="Unassembled WGS sequence"/>
</dbReference>
<feature type="compositionally biased region" description="Pro residues" evidence="1">
    <location>
        <begin position="201"/>
        <end position="215"/>
    </location>
</feature>
<proteinExistence type="predicted"/>
<dbReference type="InParanoid" id="A0A165JU65"/>
<evidence type="ECO:0000256" key="1">
    <source>
        <dbReference type="SAM" id="MobiDB-lite"/>
    </source>
</evidence>
<evidence type="ECO:0000313" key="3">
    <source>
        <dbReference type="Proteomes" id="UP000076842"/>
    </source>
</evidence>
<reference evidence="2 3" key="1">
    <citation type="journal article" date="2016" name="Mol. Biol. Evol.">
        <title>Comparative Genomics of Early-Diverging Mushroom-Forming Fungi Provides Insights into the Origins of Lignocellulose Decay Capabilities.</title>
        <authorList>
            <person name="Nagy L.G."/>
            <person name="Riley R."/>
            <person name="Tritt A."/>
            <person name="Adam C."/>
            <person name="Daum C."/>
            <person name="Floudas D."/>
            <person name="Sun H."/>
            <person name="Yadav J.S."/>
            <person name="Pangilinan J."/>
            <person name="Larsson K.H."/>
            <person name="Matsuura K."/>
            <person name="Barry K."/>
            <person name="Labutti K."/>
            <person name="Kuo R."/>
            <person name="Ohm R.A."/>
            <person name="Bhattacharya S.S."/>
            <person name="Shirouzu T."/>
            <person name="Yoshinaga Y."/>
            <person name="Martin F.M."/>
            <person name="Grigoriev I.V."/>
            <person name="Hibbett D.S."/>
        </authorList>
    </citation>
    <scope>NUCLEOTIDE SEQUENCE [LARGE SCALE GENOMIC DNA]</scope>
    <source>
        <strain evidence="2 3">HHB12733</strain>
    </source>
</reference>
<sequence length="489" mass="54091">MSINASETHICVLDCQPVARSCMPFRISRPRVCCCSSTASLLRGYDGDRNTLADVTNEKRRRDSDCSVDLYPTQLSVEWTCQTRMAHFVRSTIHAKPPARQPSGPNLTRSTSHLSEIYDRMFPDPPPLTHAPALLSPIETLDVTATMPSFPDLLEVEQISESPVPSNASTPPLSPHAAFQNAEVGYRSVLSTTPIGFDTPLTPPYTPGRQRSPPPITFLSSPFTPKIVYNPAKDIYAPEQDIEEIVSLPTDDTRSAVSPQPVDIGLSTSVSIHSPNTPQYSARLIRRTPRPSPSQRSLHVYQFPLVPGSTVSPTAFSLKTCNAWIDNLGTPSTGRSRNASGASQLSVLTRRGFATCSVDWLPQRHDRSRNQAQDWTTTMDLPPSSADDLTALEVRQVELQSMQTLDSHEMRALLPELHLPDWTLDIHVGPDAFYPEQTESLRLRSILRQGPSTDRVTLSTPGRSVKWAPDDALAQMRYIHRVLPLTFLG</sequence>
<evidence type="ECO:0000313" key="2">
    <source>
        <dbReference type="EMBL" id="KZT62276.1"/>
    </source>
</evidence>
<dbReference type="AlphaFoldDB" id="A0A165JU65"/>
<feature type="region of interest" description="Disordered" evidence="1">
    <location>
        <begin position="195"/>
        <end position="215"/>
    </location>
</feature>
<organism evidence="2 3">
    <name type="scientific">Calocera cornea HHB12733</name>
    <dbReference type="NCBI Taxonomy" id="1353952"/>
    <lineage>
        <taxon>Eukaryota</taxon>
        <taxon>Fungi</taxon>
        <taxon>Dikarya</taxon>
        <taxon>Basidiomycota</taxon>
        <taxon>Agaricomycotina</taxon>
        <taxon>Dacrymycetes</taxon>
        <taxon>Dacrymycetales</taxon>
        <taxon>Dacrymycetaceae</taxon>
        <taxon>Calocera</taxon>
    </lineage>
</organism>
<gene>
    <name evidence="2" type="ORF">CALCODRAFT_490049</name>
</gene>